<dbReference type="EMBL" id="JAPWTJ010002472">
    <property type="protein sequence ID" value="KAJ8966018.1"/>
    <property type="molecule type" value="Genomic_DNA"/>
</dbReference>
<evidence type="ECO:0000313" key="1">
    <source>
        <dbReference type="EMBL" id="KAJ8966018.1"/>
    </source>
</evidence>
<reference evidence="1" key="1">
    <citation type="journal article" date="2023" name="Insect Mol. Biol.">
        <title>Genome sequencing provides insights into the evolution of gene families encoding plant cell wall-degrading enzymes in longhorned beetles.</title>
        <authorList>
            <person name="Shin N.R."/>
            <person name="Okamura Y."/>
            <person name="Kirsch R."/>
            <person name="Pauchet Y."/>
        </authorList>
    </citation>
    <scope>NUCLEOTIDE SEQUENCE</scope>
    <source>
        <strain evidence="1">MMC_N1</strain>
    </source>
</reference>
<evidence type="ECO:0008006" key="3">
    <source>
        <dbReference type="Google" id="ProtNLM"/>
    </source>
</evidence>
<dbReference type="Gene3D" id="3.30.420.10">
    <property type="entry name" value="Ribonuclease H-like superfamily/Ribonuclease H"/>
    <property type="match status" value="1"/>
</dbReference>
<organism evidence="1 2">
    <name type="scientific">Molorchus minor</name>
    <dbReference type="NCBI Taxonomy" id="1323400"/>
    <lineage>
        <taxon>Eukaryota</taxon>
        <taxon>Metazoa</taxon>
        <taxon>Ecdysozoa</taxon>
        <taxon>Arthropoda</taxon>
        <taxon>Hexapoda</taxon>
        <taxon>Insecta</taxon>
        <taxon>Pterygota</taxon>
        <taxon>Neoptera</taxon>
        <taxon>Endopterygota</taxon>
        <taxon>Coleoptera</taxon>
        <taxon>Polyphaga</taxon>
        <taxon>Cucujiformia</taxon>
        <taxon>Chrysomeloidea</taxon>
        <taxon>Cerambycidae</taxon>
        <taxon>Lamiinae</taxon>
        <taxon>Monochamini</taxon>
        <taxon>Molorchus</taxon>
    </lineage>
</organism>
<dbReference type="Proteomes" id="UP001162164">
    <property type="component" value="Unassembled WGS sequence"/>
</dbReference>
<protein>
    <recommendedName>
        <fullName evidence="3">Tc1-like transposase DDE domain-containing protein</fullName>
    </recommendedName>
</protein>
<gene>
    <name evidence="1" type="ORF">NQ317_016729</name>
</gene>
<sequence>MTSPWGALKQPHRICPTGTERSKSGFVDEGLLIFHSKKTGEYGENSPIFEDWFKEILANLPLGSIVVMDNASNHSRTTEQVPTQAHGETTKLKTAELLILARQHFPNFKKYVVNQMAKASGMKLLRLSLYNCELNPIELMAQIKIARENTFKLADVKKLLEAAVKKINEDNWVKHAEKGPKLSPLAIERLAGRSTFPKLTDRARNNSLGFIVILPWDVACTFADWSSDPLETESTPGITLSVVCFSM</sequence>
<dbReference type="PANTHER" id="PTHR33939:SF1">
    <property type="entry name" value="DUF4371 DOMAIN-CONTAINING PROTEIN"/>
    <property type="match status" value="1"/>
</dbReference>
<comment type="caution">
    <text evidence="1">The sequence shown here is derived from an EMBL/GenBank/DDBJ whole genome shotgun (WGS) entry which is preliminary data.</text>
</comment>
<evidence type="ECO:0000313" key="2">
    <source>
        <dbReference type="Proteomes" id="UP001162164"/>
    </source>
</evidence>
<dbReference type="InterPro" id="IPR036397">
    <property type="entry name" value="RNaseH_sf"/>
</dbReference>
<dbReference type="PANTHER" id="PTHR33939">
    <property type="entry name" value="PROTEIN CBG22215"/>
    <property type="match status" value="1"/>
</dbReference>
<proteinExistence type="predicted"/>
<name>A0ABQ9IUH5_9CUCU</name>
<keyword evidence="2" id="KW-1185">Reference proteome</keyword>
<accession>A0ABQ9IUH5</accession>